<gene>
    <name evidence="1" type="ORF">MHI_LOCUS123672</name>
</gene>
<dbReference type="EMBL" id="CAJDYZ010002265">
    <property type="protein sequence ID" value="CAD1469378.1"/>
    <property type="molecule type" value="Genomic_DNA"/>
</dbReference>
<dbReference type="AlphaFoldDB" id="A0A6V7GVQ1"/>
<sequence>MKYQFSGDQSNSQTVNKSREELIVTTNYVVNSSGEFGP</sequence>
<reference evidence="1" key="1">
    <citation type="submission" date="2020-07" db="EMBL/GenBank/DDBJ databases">
        <authorList>
            <person name="Nazaruddin N."/>
        </authorList>
    </citation>
    <scope>NUCLEOTIDE SEQUENCE</scope>
</reference>
<proteinExistence type="predicted"/>
<comment type="caution">
    <text evidence="1">The sequence shown here is derived from an EMBL/GenBank/DDBJ whole genome shotgun (WGS) entry which is preliminary data.</text>
</comment>
<dbReference type="Proteomes" id="UP000752696">
    <property type="component" value="Unassembled WGS sequence"/>
</dbReference>
<evidence type="ECO:0000313" key="1">
    <source>
        <dbReference type="EMBL" id="CAD1469378.1"/>
    </source>
</evidence>
<protein>
    <submittedName>
        <fullName evidence="1">Uncharacterized protein</fullName>
    </submittedName>
</protein>
<keyword evidence="2" id="KW-1185">Reference proteome</keyword>
<organism evidence="1 2">
    <name type="scientific">Heterotrigona itama</name>
    <dbReference type="NCBI Taxonomy" id="395501"/>
    <lineage>
        <taxon>Eukaryota</taxon>
        <taxon>Metazoa</taxon>
        <taxon>Ecdysozoa</taxon>
        <taxon>Arthropoda</taxon>
        <taxon>Hexapoda</taxon>
        <taxon>Insecta</taxon>
        <taxon>Pterygota</taxon>
        <taxon>Neoptera</taxon>
        <taxon>Endopterygota</taxon>
        <taxon>Hymenoptera</taxon>
        <taxon>Apocrita</taxon>
        <taxon>Aculeata</taxon>
        <taxon>Apoidea</taxon>
        <taxon>Anthophila</taxon>
        <taxon>Apidae</taxon>
        <taxon>Heterotrigona</taxon>
    </lineage>
</organism>
<accession>A0A6V7GVQ1</accession>
<feature type="non-terminal residue" evidence="1">
    <location>
        <position position="38"/>
    </location>
</feature>
<evidence type="ECO:0000313" key="2">
    <source>
        <dbReference type="Proteomes" id="UP000752696"/>
    </source>
</evidence>
<name>A0A6V7GVQ1_9HYME</name>